<proteinExistence type="inferred from homology"/>
<dbReference type="AlphaFoldDB" id="A0A1Z5TEH7"/>
<evidence type="ECO:0000313" key="15">
    <source>
        <dbReference type="EMBL" id="OTA34425.1"/>
    </source>
</evidence>
<dbReference type="OrthoDB" id="283815at2759"/>
<feature type="region of interest" description="Disordered" evidence="14">
    <location>
        <begin position="23"/>
        <end position="59"/>
    </location>
</feature>
<feature type="compositionally biased region" description="Polar residues" evidence="14">
    <location>
        <begin position="167"/>
        <end position="179"/>
    </location>
</feature>
<accession>A0A1Z5TEH7</accession>
<dbReference type="InParanoid" id="A0A1Z5TEH7"/>
<evidence type="ECO:0000313" key="16">
    <source>
        <dbReference type="Proteomes" id="UP000194280"/>
    </source>
</evidence>
<comment type="similarity">
    <text evidence="11">Belongs to the dynactin subunit 4 family.</text>
</comment>
<name>A0A1Z5TEH7_HORWE</name>
<protein>
    <recommendedName>
        <fullName evidence="12">Dynactin subunit 4</fullName>
    </recommendedName>
</protein>
<keyword evidence="7" id="KW-0832">Ubl conjugation</keyword>
<comment type="subcellular location">
    <subcellularLocation>
        <location evidence="1">Cytoplasm</location>
        <location evidence="1">Cytoskeleton</location>
        <location evidence="1">Microtubule organizing center</location>
        <location evidence="1">Centrosome</location>
    </subcellularLocation>
    <subcellularLocation>
        <location evidence="2">Cytoplasm</location>
        <location evidence="2">Cytoskeleton</location>
        <location evidence="2">Stress fiber</location>
    </subcellularLocation>
    <subcellularLocation>
        <location evidence="3">Cytoplasm</location>
        <location evidence="3">Myofibril</location>
    </subcellularLocation>
</comment>
<comment type="subunit">
    <text evidence="13">Subunit of dynactin, a multiprotein complex part of a tripartite complex with dynein and a adapter, such as BICDL1, BICD2 or HOOK3. The dynactin complex is built around ACTR1A/ACTB filament and consists of an actin-related filament composed of a shoulder domain, a pointed end and a barbed end. Its length is defined by its flexible shoulder domain. The soulder is composed of 2 DCTN1 subunits, 4 DCTN2 and 2 DCTN3. The 4 DCNT2 (via N-terminus) bind the ACTR1A filament and act as molecular rulers to determine the length. The pointed end is important for binding dynein-dynactin cargo adapters. Consists of 4 subunits: ACTR10, DCNT4, DCTN5 and DCTN6. The barbed end is composed of a CAPZA1:CAPZB heterodimers, which binds ACTR1A/ACTB filament and dynactin and stabilizes dynactin. Interacts with ATP7B, but not ATP7A, in a copper-dependent manner. Interacts with ANK2; this interaction is required for localization at costameres. Interacts with N4BP2L1.</text>
</comment>
<gene>
    <name evidence="15" type="ORF">BTJ68_04854</name>
</gene>
<evidence type="ECO:0000256" key="10">
    <source>
        <dbReference type="ARBA" id="ARBA00023212"/>
    </source>
</evidence>
<feature type="compositionally biased region" description="Polar residues" evidence="14">
    <location>
        <begin position="50"/>
        <end position="59"/>
    </location>
</feature>
<evidence type="ECO:0000256" key="4">
    <source>
        <dbReference type="ARBA" id="ARBA00022490"/>
    </source>
</evidence>
<keyword evidence="5" id="KW-1017">Isopeptide bond</keyword>
<keyword evidence="8" id="KW-0007">Acetylation</keyword>
<feature type="compositionally biased region" description="Low complexity" evidence="14">
    <location>
        <begin position="213"/>
        <end position="248"/>
    </location>
</feature>
<evidence type="ECO:0000256" key="9">
    <source>
        <dbReference type="ARBA" id="ARBA00023054"/>
    </source>
</evidence>
<feature type="region of interest" description="Disordered" evidence="14">
    <location>
        <begin position="150"/>
        <end position="248"/>
    </location>
</feature>
<evidence type="ECO:0000256" key="3">
    <source>
        <dbReference type="ARBA" id="ARBA00004657"/>
    </source>
</evidence>
<dbReference type="Proteomes" id="UP000194280">
    <property type="component" value="Unassembled WGS sequence"/>
</dbReference>
<evidence type="ECO:0000256" key="11">
    <source>
        <dbReference type="ARBA" id="ARBA00034776"/>
    </source>
</evidence>
<evidence type="ECO:0000256" key="12">
    <source>
        <dbReference type="ARBA" id="ARBA00034864"/>
    </source>
</evidence>
<keyword evidence="6" id="KW-0597">Phosphoprotein</keyword>
<evidence type="ECO:0000256" key="5">
    <source>
        <dbReference type="ARBA" id="ARBA00022499"/>
    </source>
</evidence>
<dbReference type="EMBL" id="MUNK01000059">
    <property type="protein sequence ID" value="OTA34425.1"/>
    <property type="molecule type" value="Genomic_DNA"/>
</dbReference>
<organism evidence="15 16">
    <name type="scientific">Hortaea werneckii EXF-2000</name>
    <dbReference type="NCBI Taxonomy" id="1157616"/>
    <lineage>
        <taxon>Eukaryota</taxon>
        <taxon>Fungi</taxon>
        <taxon>Dikarya</taxon>
        <taxon>Ascomycota</taxon>
        <taxon>Pezizomycotina</taxon>
        <taxon>Dothideomycetes</taxon>
        <taxon>Dothideomycetidae</taxon>
        <taxon>Mycosphaerellales</taxon>
        <taxon>Teratosphaeriaceae</taxon>
        <taxon>Hortaea</taxon>
    </lineage>
</organism>
<dbReference type="GO" id="GO:0005869">
    <property type="term" value="C:dynactin complex"/>
    <property type="evidence" value="ECO:0007669"/>
    <property type="project" value="InterPro"/>
</dbReference>
<comment type="caution">
    <text evidence="15">The sequence shown here is derived from an EMBL/GenBank/DDBJ whole genome shotgun (WGS) entry which is preliminary data.</text>
</comment>
<dbReference type="STRING" id="1157616.A0A1Z5TEH7"/>
<evidence type="ECO:0000256" key="7">
    <source>
        <dbReference type="ARBA" id="ARBA00022843"/>
    </source>
</evidence>
<dbReference type="GO" id="GO:0001725">
    <property type="term" value="C:stress fiber"/>
    <property type="evidence" value="ECO:0007669"/>
    <property type="project" value="UniProtKB-SubCell"/>
</dbReference>
<reference evidence="15 16" key="1">
    <citation type="submission" date="2017-01" db="EMBL/GenBank/DDBJ databases">
        <title>The recent genome duplication of the halophilic yeast Hortaea werneckii: insights from long-read sequencing.</title>
        <authorList>
            <person name="Sinha S."/>
            <person name="Flibotte S."/>
            <person name="Neira M."/>
            <person name="Lenassi M."/>
            <person name="Gostincar C."/>
            <person name="Stajich J.E."/>
            <person name="Nislow C.E."/>
        </authorList>
    </citation>
    <scope>NUCLEOTIDE SEQUENCE [LARGE SCALE GENOMIC DNA]</scope>
    <source>
        <strain evidence="15 16">EXF-2000</strain>
    </source>
</reference>
<dbReference type="Pfam" id="PF05502">
    <property type="entry name" value="Dynactin_p62"/>
    <property type="match status" value="1"/>
</dbReference>
<dbReference type="InterPro" id="IPR008603">
    <property type="entry name" value="DCTN4"/>
</dbReference>
<evidence type="ECO:0000256" key="6">
    <source>
        <dbReference type="ARBA" id="ARBA00022553"/>
    </source>
</evidence>
<keyword evidence="16" id="KW-1185">Reference proteome</keyword>
<keyword evidence="10" id="KW-0206">Cytoskeleton</keyword>
<evidence type="ECO:0000256" key="2">
    <source>
        <dbReference type="ARBA" id="ARBA00004529"/>
    </source>
</evidence>
<evidence type="ECO:0000256" key="1">
    <source>
        <dbReference type="ARBA" id="ARBA00004300"/>
    </source>
</evidence>
<evidence type="ECO:0000256" key="8">
    <source>
        <dbReference type="ARBA" id="ARBA00022990"/>
    </source>
</evidence>
<dbReference type="PANTHER" id="PTHR13034">
    <property type="entry name" value="DYNACTIN P62 SUBUNIT"/>
    <property type="match status" value="1"/>
</dbReference>
<sequence length="248" mass="25847">MASSFPYTHYACPCTSLTASPPSLSTLNQAVDPTDDAEEDGRTFNPHSARPTTHYTRSINSSTATNAMASGVRSVCLFEVPSSAVRGDGNRCARNCYQCPECTASLAVTAVPHASQSDEADGGKYLKAGRGGEGGGAVSAAMSVLRLEHAGPRPRLPPPHEDDGAAGQTSEGANRQRQCQMPMRLPPSDSPHLQHEDGFQKLQAFYQEQLTESSDAQGSSGATATAPTARPPTSNASSPSTAASLPMP</sequence>
<keyword evidence="9" id="KW-0175">Coiled coil</keyword>
<dbReference type="PANTHER" id="PTHR13034:SF2">
    <property type="entry name" value="DYNACTIN SUBUNIT 4"/>
    <property type="match status" value="1"/>
</dbReference>
<evidence type="ECO:0000256" key="13">
    <source>
        <dbReference type="ARBA" id="ARBA00093507"/>
    </source>
</evidence>
<evidence type="ECO:0000256" key="14">
    <source>
        <dbReference type="SAM" id="MobiDB-lite"/>
    </source>
</evidence>
<feature type="region of interest" description="Disordered" evidence="14">
    <location>
        <begin position="113"/>
        <end position="137"/>
    </location>
</feature>
<dbReference type="VEuPathDB" id="FungiDB:BTJ68_04854"/>
<keyword evidence="4" id="KW-0963">Cytoplasm</keyword>